<reference evidence="2 3" key="1">
    <citation type="submission" date="2019-06" db="EMBL/GenBank/DDBJ databases">
        <title>A chromosome-scale genome assembly of the striped catfish, Pangasianodon hypophthalmus.</title>
        <authorList>
            <person name="Wen M."/>
            <person name="Zahm M."/>
            <person name="Roques C."/>
            <person name="Cabau C."/>
            <person name="Klopp C."/>
            <person name="Donnadieu C."/>
            <person name="Jouanno E."/>
            <person name="Avarre J.-C."/>
            <person name="Campet M."/>
            <person name="Ha T.T.T."/>
            <person name="Dugue R."/>
            <person name="Lampietro C."/>
            <person name="Louis A."/>
            <person name="Herpin A."/>
            <person name="Echchiki A."/>
            <person name="Berthelot C."/>
            <person name="Parey E."/>
            <person name="Roest-Crollius H."/>
            <person name="Braasch I."/>
            <person name="Postlethwait J."/>
            <person name="Bobe J."/>
            <person name="Montfort J."/>
            <person name="Bouchez O."/>
            <person name="Begum T."/>
            <person name="Schartl M."/>
            <person name="Guiguen Y."/>
        </authorList>
    </citation>
    <scope>NUCLEOTIDE SEQUENCE [LARGE SCALE GENOMIC DNA]</scope>
    <source>
        <strain evidence="2 3">Indonesia</strain>
        <tissue evidence="2">Blood</tissue>
    </source>
</reference>
<name>A0A5N5LWC2_PANHP</name>
<evidence type="ECO:0000313" key="3">
    <source>
        <dbReference type="Proteomes" id="UP000327468"/>
    </source>
</evidence>
<keyword evidence="1" id="KW-0812">Transmembrane</keyword>
<gene>
    <name evidence="2" type="ORF">PHYPO_G00071520</name>
</gene>
<evidence type="ECO:0000313" key="2">
    <source>
        <dbReference type="EMBL" id="KAB5546393.1"/>
    </source>
</evidence>
<evidence type="ECO:0000256" key="1">
    <source>
        <dbReference type="SAM" id="Phobius"/>
    </source>
</evidence>
<protein>
    <submittedName>
        <fullName evidence="2">Uncharacterized protein</fullName>
    </submittedName>
</protein>
<keyword evidence="1" id="KW-1133">Transmembrane helix</keyword>
<dbReference type="AlphaFoldDB" id="A0A5N5LWC2"/>
<dbReference type="Proteomes" id="UP000327468">
    <property type="component" value="Chromosome 16"/>
</dbReference>
<keyword evidence="3" id="KW-1185">Reference proteome</keyword>
<accession>A0A5N5LWC2</accession>
<dbReference type="EMBL" id="VFJC01000017">
    <property type="protein sequence ID" value="KAB5546393.1"/>
    <property type="molecule type" value="Genomic_DNA"/>
</dbReference>
<feature type="transmembrane region" description="Helical" evidence="1">
    <location>
        <begin position="21"/>
        <end position="40"/>
    </location>
</feature>
<keyword evidence="1" id="KW-0472">Membrane</keyword>
<comment type="caution">
    <text evidence="2">The sequence shown here is derived from an EMBL/GenBank/DDBJ whole genome shotgun (WGS) entry which is preliminary data.</text>
</comment>
<organism evidence="2 3">
    <name type="scientific">Pangasianodon hypophthalmus</name>
    <name type="common">Striped catfish</name>
    <name type="synonym">Helicophagus hypophthalmus</name>
    <dbReference type="NCBI Taxonomy" id="310915"/>
    <lineage>
        <taxon>Eukaryota</taxon>
        <taxon>Metazoa</taxon>
        <taxon>Chordata</taxon>
        <taxon>Craniata</taxon>
        <taxon>Vertebrata</taxon>
        <taxon>Euteleostomi</taxon>
        <taxon>Actinopterygii</taxon>
        <taxon>Neopterygii</taxon>
        <taxon>Teleostei</taxon>
        <taxon>Ostariophysi</taxon>
        <taxon>Siluriformes</taxon>
        <taxon>Pangasiidae</taxon>
        <taxon>Pangasianodon</taxon>
    </lineage>
</organism>
<sequence length="129" mass="14032">MEYNLETSLTRSQGIKTEKPSLSFIFPVLLLHFLFLSPNVSTLSILSPTPVSDPTGCSSENLAFVGQLLVYRRSCCHPHPVQLLSIWAAAVSSSTTVPLIPECFAKAGKMEPNQLFYGFGPLQPAVAVH</sequence>
<proteinExistence type="predicted"/>